<keyword evidence="3" id="KW-1185">Reference proteome</keyword>
<dbReference type="EMBL" id="JARIHO010000044">
    <property type="protein sequence ID" value="KAJ7325596.1"/>
    <property type="molecule type" value="Genomic_DNA"/>
</dbReference>
<name>A0AAD7EIR7_9AGAR</name>
<dbReference type="AlphaFoldDB" id="A0AAD7EIR7"/>
<comment type="caution">
    <text evidence="2">The sequence shown here is derived from an EMBL/GenBank/DDBJ whole genome shotgun (WGS) entry which is preliminary data.</text>
</comment>
<reference evidence="2" key="1">
    <citation type="submission" date="2023-03" db="EMBL/GenBank/DDBJ databases">
        <title>Massive genome expansion in bonnet fungi (Mycena s.s.) driven by repeated elements and novel gene families across ecological guilds.</title>
        <authorList>
            <consortium name="Lawrence Berkeley National Laboratory"/>
            <person name="Harder C.B."/>
            <person name="Miyauchi S."/>
            <person name="Viragh M."/>
            <person name="Kuo A."/>
            <person name="Thoen E."/>
            <person name="Andreopoulos B."/>
            <person name="Lu D."/>
            <person name="Skrede I."/>
            <person name="Drula E."/>
            <person name="Henrissat B."/>
            <person name="Morin E."/>
            <person name="Kohler A."/>
            <person name="Barry K."/>
            <person name="LaButti K."/>
            <person name="Morin E."/>
            <person name="Salamov A."/>
            <person name="Lipzen A."/>
            <person name="Mereny Z."/>
            <person name="Hegedus B."/>
            <person name="Baldrian P."/>
            <person name="Stursova M."/>
            <person name="Weitz H."/>
            <person name="Taylor A."/>
            <person name="Grigoriev I.V."/>
            <person name="Nagy L.G."/>
            <person name="Martin F."/>
            <person name="Kauserud H."/>
        </authorList>
    </citation>
    <scope>NUCLEOTIDE SEQUENCE</scope>
    <source>
        <strain evidence="2">CBHHK002</strain>
    </source>
</reference>
<dbReference type="PANTHER" id="PTHR31912:SF34">
    <property type="entry name" value="NOTOCHORD-RELATED PROTEIN"/>
    <property type="match status" value="1"/>
</dbReference>
<organism evidence="2 3">
    <name type="scientific">Mycena albidolilacea</name>
    <dbReference type="NCBI Taxonomy" id="1033008"/>
    <lineage>
        <taxon>Eukaryota</taxon>
        <taxon>Fungi</taxon>
        <taxon>Dikarya</taxon>
        <taxon>Basidiomycota</taxon>
        <taxon>Agaricomycotina</taxon>
        <taxon>Agaricomycetes</taxon>
        <taxon>Agaricomycetidae</taxon>
        <taxon>Agaricales</taxon>
        <taxon>Marasmiineae</taxon>
        <taxon>Mycenaceae</taxon>
        <taxon>Mycena</taxon>
    </lineage>
</organism>
<protein>
    <recommendedName>
        <fullName evidence="4">Transposase</fullName>
    </recommendedName>
</protein>
<dbReference type="Proteomes" id="UP001218218">
    <property type="component" value="Unassembled WGS sequence"/>
</dbReference>
<accession>A0AAD7EIR7</accession>
<sequence length="1012" mass="112859">MIESRKPAEKTLTVFTQNRTGYFKCNICPDTEFVVLSRARAHEDSAIHTRFARQLDHPVEPDLLGKNLGVLETEILDSSSDSARNSPVSREESPGLFQAELISVHGPALPSDSEHQIYDDFCGDLSLNRPTAGSDSESDSDLSDNEEEIYNMRRGDRIIFQPVQEDFEHSPALSASHPSSDLPLPESDGLFMDHDKQFDNAHEVFAPANALQLTDAADWWCWRSKQECLLDVMGGFPRSCFSEKELNVTRWYARKNGVSGQPSIKQVKNHRSDILNVAGVKTTLIEGQLGNLFAINDWLKIIEHASPFSWCNSYTGVYLEEARQAARWKEEVDGNVSAPMARSGNGKDYYVEEAALANIDSDGTIAPVIPMRPGGCFELPLTVFFLTAVDLNDAETQARYNLPPLKFAGVMSDPTDRTLSPWTQPMINPWRVKAKGERVHSVPLWTYCDDTSGNVSKKWNKHNSVLFTLAGLPREFSQMLYNVHFMATSILAPPLEMMEAVTAMLRDARKNGIRVWDCHLREYILIIIWILAFQGDNPMSSEFASHIGMQGNFFCRICKATASKKNRTPGVAGEIDRLKDFMTAGVPRSKNDTISDLNTQLERALNGAPSAVSDLATATGSKDKYFQHFLDQLQTAANKLKEEQKGQDFGNREMSKTAEVKAALRRLRDKMLENIFNPVLGIADFDANSDSPVEILHVVLLGVVKYWWRDAVSRQTSKGKDELRTRLSSIDSAGLNSSRLRGNIGGFVLHDTDGLPLPAPLQAGPQVTALLDDDDFLKFMLMTGLKEQSRTGHYTIFHGPSAWDETLAFARGIPNPINPNATVLRCRNLVLNSDDLANVGKYIVYRRGSNTNLCVGRVEEILVDDQTSRLLGVLVSECEIGPDVAPYAMPSCKVDPGIFDLLAFQELLCAINVAHNCAANGCKPTTTRPMVQERETRADKFEDELRHLIEPDDCFLNLAQLRSSTHVQQFRSQRLSRPLTEVIEDAIRNKSQLDSEARAAQIEKEADRSTKA</sequence>
<proteinExistence type="predicted"/>
<evidence type="ECO:0000313" key="2">
    <source>
        <dbReference type="EMBL" id="KAJ7325596.1"/>
    </source>
</evidence>
<dbReference type="PANTHER" id="PTHR31912">
    <property type="entry name" value="IP13529P"/>
    <property type="match status" value="1"/>
</dbReference>
<gene>
    <name evidence="2" type="ORF">DFH08DRAFT_1028530</name>
</gene>
<feature type="region of interest" description="Disordered" evidence="1">
    <location>
        <begin position="993"/>
        <end position="1012"/>
    </location>
</feature>
<evidence type="ECO:0000313" key="3">
    <source>
        <dbReference type="Proteomes" id="UP001218218"/>
    </source>
</evidence>
<evidence type="ECO:0008006" key="4">
    <source>
        <dbReference type="Google" id="ProtNLM"/>
    </source>
</evidence>
<evidence type="ECO:0000256" key="1">
    <source>
        <dbReference type="SAM" id="MobiDB-lite"/>
    </source>
</evidence>